<feature type="transmembrane region" description="Helical" evidence="1">
    <location>
        <begin position="95"/>
        <end position="115"/>
    </location>
</feature>
<reference evidence="3" key="1">
    <citation type="journal article" date="2019" name="Int. J. Syst. Evol. Microbiol.">
        <title>The Global Catalogue of Microorganisms (GCM) 10K type strain sequencing project: providing services to taxonomists for standard genome sequencing and annotation.</title>
        <authorList>
            <consortium name="The Broad Institute Genomics Platform"/>
            <consortium name="The Broad Institute Genome Sequencing Center for Infectious Disease"/>
            <person name="Wu L."/>
            <person name="Ma J."/>
        </authorList>
    </citation>
    <scope>NUCLEOTIDE SEQUENCE [LARGE SCALE GENOMIC DNA]</scope>
    <source>
        <strain evidence="3">CCUG 49560</strain>
    </source>
</reference>
<dbReference type="EMBL" id="JBHSFN010000004">
    <property type="protein sequence ID" value="MFC4586205.1"/>
    <property type="molecule type" value="Genomic_DNA"/>
</dbReference>
<name>A0ABV9ECU1_9ACTN</name>
<keyword evidence="1" id="KW-0812">Transmembrane</keyword>
<evidence type="ECO:0000256" key="1">
    <source>
        <dbReference type="SAM" id="Phobius"/>
    </source>
</evidence>
<evidence type="ECO:0000313" key="2">
    <source>
        <dbReference type="EMBL" id="MFC4586205.1"/>
    </source>
</evidence>
<dbReference type="Proteomes" id="UP001595891">
    <property type="component" value="Unassembled WGS sequence"/>
</dbReference>
<comment type="caution">
    <text evidence="2">The sequence shown here is derived from an EMBL/GenBank/DDBJ whole genome shotgun (WGS) entry which is preliminary data.</text>
</comment>
<gene>
    <name evidence="2" type="ORF">ACFO8L_08985</name>
</gene>
<evidence type="ECO:0000313" key="3">
    <source>
        <dbReference type="Proteomes" id="UP001595891"/>
    </source>
</evidence>
<dbReference type="InterPro" id="IPR005325">
    <property type="entry name" value="DUF308_memb"/>
</dbReference>
<keyword evidence="3" id="KW-1185">Reference proteome</keyword>
<keyword evidence="1" id="KW-1133">Transmembrane helix</keyword>
<feature type="transmembrane region" description="Helical" evidence="1">
    <location>
        <begin position="71"/>
        <end position="89"/>
    </location>
</feature>
<sequence length="192" mass="20177">MQDLRAGTGGHWWVLAVRGACGILFGILAIVWPLITLLTLVILFGAFAIVSGVFALIGAMRGAHPEESRMWLAASGVFGIVAGIVAWVWPGITAYALLLLIAAYAVVIGVVEIVAAVRRRKAGDTEWLYLVSGVLSVIFGILLFTWPASGALALTWLIGAFAIVYGASLLILAFRVRDVGHRGAAGTAAHAV</sequence>
<keyword evidence="1" id="KW-0472">Membrane</keyword>
<dbReference type="PANTHER" id="PTHR34989">
    <property type="entry name" value="PROTEIN HDED"/>
    <property type="match status" value="1"/>
</dbReference>
<organism evidence="2 3">
    <name type="scientific">Sphaerisporangium corydalis</name>
    <dbReference type="NCBI Taxonomy" id="1441875"/>
    <lineage>
        <taxon>Bacteria</taxon>
        <taxon>Bacillati</taxon>
        <taxon>Actinomycetota</taxon>
        <taxon>Actinomycetes</taxon>
        <taxon>Streptosporangiales</taxon>
        <taxon>Streptosporangiaceae</taxon>
        <taxon>Sphaerisporangium</taxon>
    </lineage>
</organism>
<dbReference type="PANTHER" id="PTHR34989:SF1">
    <property type="entry name" value="PROTEIN HDED"/>
    <property type="match status" value="1"/>
</dbReference>
<feature type="transmembrane region" description="Helical" evidence="1">
    <location>
        <begin position="127"/>
        <end position="146"/>
    </location>
</feature>
<feature type="transmembrane region" description="Helical" evidence="1">
    <location>
        <begin position="152"/>
        <end position="174"/>
    </location>
</feature>
<accession>A0ABV9ECU1</accession>
<dbReference type="Pfam" id="PF03729">
    <property type="entry name" value="DUF308"/>
    <property type="match status" value="1"/>
</dbReference>
<proteinExistence type="predicted"/>
<dbReference type="InterPro" id="IPR052712">
    <property type="entry name" value="Acid_resist_chaperone_HdeD"/>
</dbReference>
<feature type="transmembrane region" description="Helical" evidence="1">
    <location>
        <begin position="38"/>
        <end position="59"/>
    </location>
</feature>
<dbReference type="RefSeq" id="WP_262846881.1">
    <property type="nucleotide sequence ID" value="NZ_JANZYP010000053.1"/>
</dbReference>
<feature type="transmembrane region" description="Helical" evidence="1">
    <location>
        <begin position="12"/>
        <end position="32"/>
    </location>
</feature>
<protein>
    <submittedName>
        <fullName evidence="2">HdeD family acid-resistance protein</fullName>
    </submittedName>
</protein>